<dbReference type="GO" id="GO:0005737">
    <property type="term" value="C:cytoplasm"/>
    <property type="evidence" value="ECO:0007669"/>
    <property type="project" value="TreeGrafter"/>
</dbReference>
<dbReference type="InterPro" id="IPR006653">
    <property type="entry name" value="Trp_synth_b_CS"/>
</dbReference>
<keyword evidence="10" id="KW-0057">Aromatic amino acid biosynthesis</keyword>
<keyword evidence="11 14" id="KW-0456">Lyase</keyword>
<evidence type="ECO:0000256" key="7">
    <source>
        <dbReference type="ARBA" id="ARBA00022605"/>
    </source>
</evidence>
<dbReference type="Gene3D" id="3.40.50.1100">
    <property type="match status" value="2"/>
</dbReference>
<dbReference type="Pfam" id="PF00291">
    <property type="entry name" value="PALP"/>
    <property type="match status" value="1"/>
</dbReference>
<organism evidence="14">
    <name type="scientific">hydrothermal vent metagenome</name>
    <dbReference type="NCBI Taxonomy" id="652676"/>
    <lineage>
        <taxon>unclassified sequences</taxon>
        <taxon>metagenomes</taxon>
        <taxon>ecological metagenomes</taxon>
    </lineage>
</organism>
<dbReference type="InterPro" id="IPR023026">
    <property type="entry name" value="Trp_synth_beta/beta-like"/>
</dbReference>
<evidence type="ECO:0000256" key="8">
    <source>
        <dbReference type="ARBA" id="ARBA00022822"/>
    </source>
</evidence>
<dbReference type="PIRSF" id="PIRSF500824">
    <property type="entry name" value="TrpB_prok"/>
    <property type="match status" value="1"/>
</dbReference>
<dbReference type="PIRSF" id="PIRSF001413">
    <property type="entry name" value="Trp_syn_beta"/>
    <property type="match status" value="1"/>
</dbReference>
<evidence type="ECO:0000256" key="6">
    <source>
        <dbReference type="ARBA" id="ARBA00012043"/>
    </source>
</evidence>
<dbReference type="AlphaFoldDB" id="A0A3B1B9T2"/>
<reference evidence="14" key="1">
    <citation type="submission" date="2018-06" db="EMBL/GenBank/DDBJ databases">
        <authorList>
            <person name="Zhirakovskaya E."/>
        </authorList>
    </citation>
    <scope>NUCLEOTIDE SEQUENCE</scope>
</reference>
<evidence type="ECO:0000313" key="14">
    <source>
        <dbReference type="EMBL" id="VAX15056.1"/>
    </source>
</evidence>
<dbReference type="EC" id="4.2.1.20" evidence="6"/>
<dbReference type="GO" id="GO:0052684">
    <property type="term" value="F:L-serine hydro-lyase (adding indole, L-tryptophan-forming) activity"/>
    <property type="evidence" value="ECO:0007669"/>
    <property type="project" value="TreeGrafter"/>
</dbReference>
<gene>
    <name evidence="14" type="ORF">MNBD_IGNAVI01-1250</name>
</gene>
<keyword evidence="9" id="KW-0663">Pyridoxal phosphate</keyword>
<evidence type="ECO:0000256" key="3">
    <source>
        <dbReference type="ARBA" id="ARBA00004733"/>
    </source>
</evidence>
<dbReference type="InterPro" id="IPR006654">
    <property type="entry name" value="Trp_synth_beta"/>
</dbReference>
<dbReference type="SUPFAM" id="SSF53686">
    <property type="entry name" value="Tryptophan synthase beta subunit-like PLP-dependent enzymes"/>
    <property type="match status" value="1"/>
</dbReference>
<feature type="domain" description="Tryptophan synthase beta chain-like PALP" evidence="13">
    <location>
        <begin position="78"/>
        <end position="415"/>
    </location>
</feature>
<evidence type="ECO:0000256" key="9">
    <source>
        <dbReference type="ARBA" id="ARBA00022898"/>
    </source>
</evidence>
<dbReference type="PROSITE" id="PS00168">
    <property type="entry name" value="TRP_SYNTHASE_BETA"/>
    <property type="match status" value="1"/>
</dbReference>
<dbReference type="PANTHER" id="PTHR48077">
    <property type="entry name" value="TRYPTOPHAN SYNTHASE-RELATED"/>
    <property type="match status" value="1"/>
</dbReference>
<dbReference type="NCBIfam" id="TIGR01415">
    <property type="entry name" value="trpB_rel"/>
    <property type="match status" value="1"/>
</dbReference>
<dbReference type="UniPathway" id="UPA00035">
    <property type="reaction ID" value="UER00044"/>
</dbReference>
<comment type="pathway">
    <text evidence="3">Amino-acid biosynthesis; L-tryptophan biosynthesis; L-tryptophan from chorismate: step 5/5.</text>
</comment>
<comment type="function">
    <text evidence="2">The beta subunit is responsible for the synthesis of L-tryptophan from indole and L-serine.</text>
</comment>
<dbReference type="InterPro" id="IPR036052">
    <property type="entry name" value="TrpB-like_PALP_sf"/>
</dbReference>
<keyword evidence="7" id="KW-0028">Amino-acid biosynthesis</keyword>
<dbReference type="InterPro" id="IPR006316">
    <property type="entry name" value="Trp_synth_b-like"/>
</dbReference>
<evidence type="ECO:0000256" key="5">
    <source>
        <dbReference type="ARBA" id="ARBA00011270"/>
    </source>
</evidence>
<dbReference type="PANTHER" id="PTHR48077:SF6">
    <property type="entry name" value="TRYPTOPHAN SYNTHASE"/>
    <property type="match status" value="1"/>
</dbReference>
<proteinExistence type="inferred from homology"/>
<evidence type="ECO:0000259" key="13">
    <source>
        <dbReference type="Pfam" id="PF00291"/>
    </source>
</evidence>
<evidence type="ECO:0000256" key="4">
    <source>
        <dbReference type="ARBA" id="ARBA00009982"/>
    </source>
</evidence>
<comment type="cofactor">
    <cofactor evidence="1">
        <name>pyridoxal 5'-phosphate</name>
        <dbReference type="ChEBI" id="CHEBI:597326"/>
    </cofactor>
</comment>
<keyword evidence="8" id="KW-0822">Tryptophan biosynthesis</keyword>
<comment type="subunit">
    <text evidence="5">Tetramer of two alpha and two beta chains.</text>
</comment>
<dbReference type="GO" id="GO:0004834">
    <property type="term" value="F:tryptophan synthase activity"/>
    <property type="evidence" value="ECO:0007669"/>
    <property type="project" value="UniProtKB-EC"/>
</dbReference>
<evidence type="ECO:0000256" key="1">
    <source>
        <dbReference type="ARBA" id="ARBA00001933"/>
    </source>
</evidence>
<dbReference type="CDD" id="cd06446">
    <property type="entry name" value="Trp-synth_B"/>
    <property type="match status" value="1"/>
</dbReference>
<dbReference type="NCBIfam" id="NF009057">
    <property type="entry name" value="PRK12391.1"/>
    <property type="match status" value="1"/>
</dbReference>
<dbReference type="HAMAP" id="MF_00133">
    <property type="entry name" value="Trp_synth_beta"/>
    <property type="match status" value="1"/>
</dbReference>
<dbReference type="InterPro" id="IPR001926">
    <property type="entry name" value="TrpB-like_PALP"/>
</dbReference>
<protein>
    <recommendedName>
        <fullName evidence="6">tryptophan synthase</fullName>
        <ecNumber evidence="6">4.2.1.20</ecNumber>
    </recommendedName>
</protein>
<evidence type="ECO:0000256" key="2">
    <source>
        <dbReference type="ARBA" id="ARBA00002786"/>
    </source>
</evidence>
<evidence type="ECO:0000256" key="11">
    <source>
        <dbReference type="ARBA" id="ARBA00023239"/>
    </source>
</evidence>
<evidence type="ECO:0000256" key="12">
    <source>
        <dbReference type="ARBA" id="ARBA00049047"/>
    </source>
</evidence>
<sequence>MRDNQIYLNPSEMPTEYYNILPDMPEPMAMPLNPATKQPVSPQDLAPLFPEELIMQEMSPERFIKIPEEVLDLYSLSRPTPVHRAYRLEEFLDTPAKIYFKYEGVNPAGSHKTNTAIAQTYYNKRAGVKKIVTETGAGQWGSALSIATQHFGMELEVFMVKVSYHQKPYRKTLMQLHGATVHASPTNLTNSGRQILEQDADSPGSLGIAISEAVEIAANSNDTNYSLGSVLNHVMLHQTIIGEEAKIQLAKVDEYPDIIIASAGGGSNFAGLSFPFLRDKLTGDKKDLRVIAVEPSSCPTLTKGKFAYDFGDTVGFTPLLKMFTLGHTFVPPAIHAGGLRYHGMAPTVSHLHKHGVIEAQNYHQIEVFDAARDFLTTEGILPAPESAHAIVSAITEAKKCKETGEAKTILFNLSGHGFLDLGAYDSYINNNLEDYKLPDEVIMRYFADLPVIEES</sequence>
<comment type="similarity">
    <text evidence="4">Belongs to the TrpB family.</text>
</comment>
<name>A0A3B1B9T2_9ZZZZ</name>
<evidence type="ECO:0000256" key="10">
    <source>
        <dbReference type="ARBA" id="ARBA00023141"/>
    </source>
</evidence>
<dbReference type="GO" id="GO:0030170">
    <property type="term" value="F:pyridoxal phosphate binding"/>
    <property type="evidence" value="ECO:0007669"/>
    <property type="project" value="InterPro"/>
</dbReference>
<accession>A0A3B1B9T2</accession>
<dbReference type="EMBL" id="UOGD01000004">
    <property type="protein sequence ID" value="VAX15056.1"/>
    <property type="molecule type" value="Genomic_DNA"/>
</dbReference>
<comment type="catalytic activity">
    <reaction evidence="12">
        <text>(1S,2R)-1-C-(indol-3-yl)glycerol 3-phosphate + L-serine = D-glyceraldehyde 3-phosphate + L-tryptophan + H2O</text>
        <dbReference type="Rhea" id="RHEA:10532"/>
        <dbReference type="ChEBI" id="CHEBI:15377"/>
        <dbReference type="ChEBI" id="CHEBI:33384"/>
        <dbReference type="ChEBI" id="CHEBI:57912"/>
        <dbReference type="ChEBI" id="CHEBI:58866"/>
        <dbReference type="ChEBI" id="CHEBI:59776"/>
        <dbReference type="EC" id="4.2.1.20"/>
    </reaction>
</comment>